<keyword evidence="11 12" id="KW-0472">Membrane</keyword>
<organism evidence="14 15">
    <name type="scientific">Candidatus Lambdaproteobacteria bacterium RIFOXYD2_FULL_56_26</name>
    <dbReference type="NCBI Taxonomy" id="1817773"/>
    <lineage>
        <taxon>Bacteria</taxon>
        <taxon>Pseudomonadati</taxon>
        <taxon>Pseudomonadota</taxon>
        <taxon>Candidatus Lambdaproteobacteria</taxon>
    </lineage>
</organism>
<accession>A0A1F6H044</accession>
<feature type="transmembrane region" description="Helical" evidence="13">
    <location>
        <begin position="128"/>
        <end position="150"/>
    </location>
</feature>
<evidence type="ECO:0000256" key="3">
    <source>
        <dbReference type="ARBA" id="ARBA00010544"/>
    </source>
</evidence>
<comment type="function">
    <text evidence="1 12">Required for the export of heme to the periplasm for the biogenesis of c-type cytochromes.</text>
</comment>
<dbReference type="GO" id="GO:0015232">
    <property type="term" value="F:heme transmembrane transporter activity"/>
    <property type="evidence" value="ECO:0007669"/>
    <property type="project" value="InterPro"/>
</dbReference>
<keyword evidence="8 13" id="KW-0812">Transmembrane</keyword>
<dbReference type="InterPro" id="IPR003544">
    <property type="entry name" value="Cyt_c_biogenesis_CcmB"/>
</dbReference>
<dbReference type="Pfam" id="PF03379">
    <property type="entry name" value="CcmB"/>
    <property type="match status" value="1"/>
</dbReference>
<proteinExistence type="inferred from homology"/>
<dbReference type="PANTHER" id="PTHR30070">
    <property type="entry name" value="HEME EXPORTER PROTEIN B"/>
    <property type="match status" value="1"/>
</dbReference>
<dbReference type="InterPro" id="IPR026031">
    <property type="entry name" value="Cyt_c_CcmB_bac"/>
</dbReference>
<evidence type="ECO:0000256" key="9">
    <source>
        <dbReference type="ARBA" id="ARBA00022748"/>
    </source>
</evidence>
<evidence type="ECO:0000313" key="14">
    <source>
        <dbReference type="EMBL" id="OGH03783.1"/>
    </source>
</evidence>
<evidence type="ECO:0000256" key="8">
    <source>
        <dbReference type="ARBA" id="ARBA00022692"/>
    </source>
</evidence>
<feature type="transmembrane region" description="Helical" evidence="13">
    <location>
        <begin position="95"/>
        <end position="122"/>
    </location>
</feature>
<dbReference type="GO" id="GO:0017004">
    <property type="term" value="P:cytochrome complex assembly"/>
    <property type="evidence" value="ECO:0007669"/>
    <property type="project" value="UniProtKB-KW"/>
</dbReference>
<evidence type="ECO:0000256" key="2">
    <source>
        <dbReference type="ARBA" id="ARBA00004429"/>
    </source>
</evidence>
<sequence>MIRAILAILRKDLTLELRKAENFIAMMFFAVIILLIFSFALPPDNDNHKNLAPGVFWVTFLLSGILGLSKSFALEKDLGCMEALLLAPISRGAIFLGKMLGTLVFLLLMLALLIPLFSLLFYPEALPYFFEVLGLSMVTALGFSSLGTLLSGLTTDVRFKEILLPILLFPLLIPLLLASVEILAGIFAGRGFQGELDWLKLLVGFDLIFLIASYLTFDFVMEL</sequence>
<comment type="subcellular location">
    <subcellularLocation>
        <location evidence="2">Cell inner membrane</location>
        <topology evidence="2">Multi-pass membrane protein</topology>
    </subcellularLocation>
</comment>
<evidence type="ECO:0000256" key="4">
    <source>
        <dbReference type="ARBA" id="ARBA00016452"/>
    </source>
</evidence>
<feature type="transmembrane region" description="Helical" evidence="13">
    <location>
        <begin position="54"/>
        <end position="74"/>
    </location>
</feature>
<keyword evidence="5 12" id="KW-0813">Transport</keyword>
<keyword evidence="7 12" id="KW-0997">Cell inner membrane</keyword>
<evidence type="ECO:0000313" key="15">
    <source>
        <dbReference type="Proteomes" id="UP000177583"/>
    </source>
</evidence>
<evidence type="ECO:0000256" key="13">
    <source>
        <dbReference type="SAM" id="Phobius"/>
    </source>
</evidence>
<comment type="similarity">
    <text evidence="3 12">Belongs to the CcmB/CycW/HelB family.</text>
</comment>
<comment type="caution">
    <text evidence="14">The sequence shown here is derived from an EMBL/GenBank/DDBJ whole genome shotgun (WGS) entry which is preliminary data.</text>
</comment>
<dbReference type="AlphaFoldDB" id="A0A1F6H044"/>
<evidence type="ECO:0000256" key="1">
    <source>
        <dbReference type="ARBA" id="ARBA00002442"/>
    </source>
</evidence>
<feature type="transmembrane region" description="Helical" evidence="13">
    <location>
        <begin position="162"/>
        <end position="186"/>
    </location>
</feature>
<reference evidence="14 15" key="1">
    <citation type="journal article" date="2016" name="Nat. Commun.">
        <title>Thousands of microbial genomes shed light on interconnected biogeochemical processes in an aquifer system.</title>
        <authorList>
            <person name="Anantharaman K."/>
            <person name="Brown C.T."/>
            <person name="Hug L.A."/>
            <person name="Sharon I."/>
            <person name="Castelle C.J."/>
            <person name="Probst A.J."/>
            <person name="Thomas B.C."/>
            <person name="Singh A."/>
            <person name="Wilkins M.J."/>
            <person name="Karaoz U."/>
            <person name="Brodie E.L."/>
            <person name="Williams K.H."/>
            <person name="Hubbard S.S."/>
            <person name="Banfield J.F."/>
        </authorList>
    </citation>
    <scope>NUCLEOTIDE SEQUENCE [LARGE SCALE GENOMIC DNA]</scope>
</reference>
<feature type="transmembrane region" description="Helical" evidence="13">
    <location>
        <begin position="198"/>
        <end position="217"/>
    </location>
</feature>
<dbReference type="PANTHER" id="PTHR30070:SF1">
    <property type="entry name" value="CYTOCHROME C BIOGENESIS B-RELATED"/>
    <property type="match status" value="1"/>
</dbReference>
<gene>
    <name evidence="14" type="ORF">A2557_13615</name>
</gene>
<evidence type="ECO:0000256" key="5">
    <source>
        <dbReference type="ARBA" id="ARBA00022448"/>
    </source>
</evidence>
<keyword evidence="9 12" id="KW-0201">Cytochrome c-type biogenesis</keyword>
<protein>
    <recommendedName>
        <fullName evidence="4 12">Heme exporter protein B</fullName>
    </recommendedName>
</protein>
<dbReference type="Proteomes" id="UP000177583">
    <property type="component" value="Unassembled WGS sequence"/>
</dbReference>
<evidence type="ECO:0000256" key="7">
    <source>
        <dbReference type="ARBA" id="ARBA00022519"/>
    </source>
</evidence>
<dbReference type="GO" id="GO:0005886">
    <property type="term" value="C:plasma membrane"/>
    <property type="evidence" value="ECO:0007669"/>
    <property type="project" value="UniProtKB-SubCell"/>
</dbReference>
<evidence type="ECO:0000256" key="6">
    <source>
        <dbReference type="ARBA" id="ARBA00022475"/>
    </source>
</evidence>
<dbReference type="GO" id="GO:1903607">
    <property type="term" value="P:cytochrome c biosynthetic process"/>
    <property type="evidence" value="ECO:0007669"/>
    <property type="project" value="TreeGrafter"/>
</dbReference>
<name>A0A1F6H044_9PROT</name>
<feature type="transmembrane region" description="Helical" evidence="13">
    <location>
        <begin position="20"/>
        <end position="42"/>
    </location>
</feature>
<dbReference type="EMBL" id="MFNF01000012">
    <property type="protein sequence ID" value="OGH03783.1"/>
    <property type="molecule type" value="Genomic_DNA"/>
</dbReference>
<evidence type="ECO:0000256" key="11">
    <source>
        <dbReference type="ARBA" id="ARBA00023136"/>
    </source>
</evidence>
<evidence type="ECO:0000256" key="10">
    <source>
        <dbReference type="ARBA" id="ARBA00022989"/>
    </source>
</evidence>
<keyword evidence="6 12" id="KW-1003">Cell membrane</keyword>
<dbReference type="PRINTS" id="PR01414">
    <property type="entry name" value="CCMBBIOGNSIS"/>
</dbReference>
<dbReference type="PIRSF" id="PIRSF002764">
    <property type="entry name" value="CcmB"/>
    <property type="match status" value="1"/>
</dbReference>
<keyword evidence="10 13" id="KW-1133">Transmembrane helix</keyword>
<evidence type="ECO:0000256" key="12">
    <source>
        <dbReference type="PIRNR" id="PIRNR002764"/>
    </source>
</evidence>